<dbReference type="InterPro" id="IPR038765">
    <property type="entry name" value="Papain-like_cys_pep_sf"/>
</dbReference>
<dbReference type="Pfam" id="PF00877">
    <property type="entry name" value="NLPC_P60"/>
    <property type="match status" value="1"/>
</dbReference>
<keyword evidence="3" id="KW-0378">Hydrolase</keyword>
<evidence type="ECO:0000256" key="3">
    <source>
        <dbReference type="ARBA" id="ARBA00022801"/>
    </source>
</evidence>
<evidence type="ECO:0000256" key="4">
    <source>
        <dbReference type="ARBA" id="ARBA00022807"/>
    </source>
</evidence>
<dbReference type="PROSITE" id="PS51935">
    <property type="entry name" value="NLPC_P60"/>
    <property type="match status" value="1"/>
</dbReference>
<keyword evidence="7" id="KW-1185">Reference proteome</keyword>
<dbReference type="AlphaFoldDB" id="A0A220U2D9"/>
<dbReference type="PANTHER" id="PTHR47053">
    <property type="entry name" value="MUREIN DD-ENDOPEPTIDASE MEPH-RELATED"/>
    <property type="match status" value="1"/>
</dbReference>
<keyword evidence="2" id="KW-0645">Protease</keyword>
<feature type="domain" description="NlpC/P60" evidence="5">
    <location>
        <begin position="185"/>
        <end position="309"/>
    </location>
</feature>
<dbReference type="InterPro" id="IPR000064">
    <property type="entry name" value="NLP_P60_dom"/>
</dbReference>
<accession>A0A220U2D9</accession>
<name>A0A220U2D9_9BACI</name>
<evidence type="ECO:0000256" key="2">
    <source>
        <dbReference type="ARBA" id="ARBA00022670"/>
    </source>
</evidence>
<gene>
    <name evidence="6" type="ORF">CFK37_07930</name>
</gene>
<evidence type="ECO:0000259" key="5">
    <source>
        <dbReference type="PROSITE" id="PS51935"/>
    </source>
</evidence>
<dbReference type="KEGG" id="vil:CFK37_07930"/>
<dbReference type="Pfam" id="PF23795">
    <property type="entry name" value="SH3_YKFC_2nd"/>
    <property type="match status" value="1"/>
</dbReference>
<dbReference type="InterPro" id="IPR051202">
    <property type="entry name" value="Peptidase_C40"/>
</dbReference>
<reference evidence="6 7" key="1">
    <citation type="submission" date="2017-07" db="EMBL/GenBank/DDBJ databases">
        <title>Virgibacillus sp. LM2416.</title>
        <authorList>
            <person name="Tak E.J."/>
            <person name="Bae J.-W."/>
        </authorList>
    </citation>
    <scope>NUCLEOTIDE SEQUENCE [LARGE SCALE GENOMIC DNA]</scope>
    <source>
        <strain evidence="6 7">LM2416</strain>
    </source>
</reference>
<sequence length="311" mass="34771">MINQTLDKNTVWVVSVQVATVWTSKESARTIDALGITNPTDIDRWIAELTTEQKTALCTENRVQSQLLYGEFVQVTEVEGEWAHVIIPSQPSKKDPRGYPGLVSLTQLKRLDKENWNQPETAAINAKKAWLTATNGEKVMELSYMTCLPVLRKHSNMVEVLTPHGPMFLSNQALHIYETSQGLEKKSGDAIVAAGEPFLDLAYFWGGMSSFGYDCSGFSYATHKACGYQIPRDASDQARAGNHVTNEDLLPGDLLFFAYEEGKGSLHHVGIYYGEGKMIHSRTNGKSVEIIQLKGTIYEKELCGARRYWEE</sequence>
<evidence type="ECO:0000256" key="1">
    <source>
        <dbReference type="ARBA" id="ARBA00007074"/>
    </source>
</evidence>
<dbReference type="RefSeq" id="WP_089061356.1">
    <property type="nucleotide sequence ID" value="NZ_CP022315.1"/>
</dbReference>
<dbReference type="SUPFAM" id="SSF54001">
    <property type="entry name" value="Cysteine proteinases"/>
    <property type="match status" value="1"/>
</dbReference>
<dbReference type="GO" id="GO:0006508">
    <property type="term" value="P:proteolysis"/>
    <property type="evidence" value="ECO:0007669"/>
    <property type="project" value="UniProtKB-KW"/>
</dbReference>
<evidence type="ECO:0000313" key="6">
    <source>
        <dbReference type="EMBL" id="ASK62096.1"/>
    </source>
</evidence>
<dbReference type="Gene3D" id="3.90.1720.10">
    <property type="entry name" value="endopeptidase domain like (from Nostoc punctiforme)"/>
    <property type="match status" value="1"/>
</dbReference>
<protein>
    <submittedName>
        <fullName evidence="6">Peptidase</fullName>
    </submittedName>
</protein>
<dbReference type="InterPro" id="IPR057812">
    <property type="entry name" value="SH3_YKFC_2nd"/>
</dbReference>
<organism evidence="6 7">
    <name type="scientific">Virgibacillus phasianinus</name>
    <dbReference type="NCBI Taxonomy" id="2017483"/>
    <lineage>
        <taxon>Bacteria</taxon>
        <taxon>Bacillati</taxon>
        <taxon>Bacillota</taxon>
        <taxon>Bacilli</taxon>
        <taxon>Bacillales</taxon>
        <taxon>Bacillaceae</taxon>
        <taxon>Virgibacillus</taxon>
    </lineage>
</organism>
<dbReference type="PANTHER" id="PTHR47053:SF3">
    <property type="entry name" value="GAMMA-D-GLUTAMYL-L-LYSINE DIPEPTIDYL-PEPTIDASE"/>
    <property type="match status" value="1"/>
</dbReference>
<evidence type="ECO:0000313" key="7">
    <source>
        <dbReference type="Proteomes" id="UP000198312"/>
    </source>
</evidence>
<dbReference type="OrthoDB" id="9813368at2"/>
<dbReference type="GO" id="GO:0008234">
    <property type="term" value="F:cysteine-type peptidase activity"/>
    <property type="evidence" value="ECO:0007669"/>
    <property type="project" value="UniProtKB-KW"/>
</dbReference>
<keyword evidence="4" id="KW-0788">Thiol protease</keyword>
<comment type="similarity">
    <text evidence="1">Belongs to the peptidase C40 family.</text>
</comment>
<dbReference type="Proteomes" id="UP000198312">
    <property type="component" value="Chromosome"/>
</dbReference>
<dbReference type="Gene3D" id="2.30.30.40">
    <property type="entry name" value="SH3 Domains"/>
    <property type="match status" value="1"/>
</dbReference>
<proteinExistence type="inferred from homology"/>
<dbReference type="EMBL" id="CP022315">
    <property type="protein sequence ID" value="ASK62096.1"/>
    <property type="molecule type" value="Genomic_DNA"/>
</dbReference>